<gene>
    <name evidence="1" type="ORF">BD310DRAFT_180556</name>
</gene>
<dbReference type="EMBL" id="ML145224">
    <property type="protein sequence ID" value="TBU53128.1"/>
    <property type="molecule type" value="Genomic_DNA"/>
</dbReference>
<dbReference type="AlphaFoldDB" id="A0A4Q9PEI1"/>
<sequence>MFGETRMKGEDLLERWIVSWDESGLGIGPGFSGVRDTILSLSPGPMRPQYRTCWRMYLSTLALLTRPDSSFTPHPRLSSDHFTFMAIALDTASSRPPKQVNLVQYLQRGYSGMQLECFDILQTGRVARVVARRRSGMRPCFSTTRTRECGPSRRQTLRTCANVTARGISQPCCHWLGRQSSGRAGRDILGL</sequence>
<dbReference type="Proteomes" id="UP000292082">
    <property type="component" value="Unassembled WGS sequence"/>
</dbReference>
<keyword evidence="2" id="KW-1185">Reference proteome</keyword>
<organism evidence="1 2">
    <name type="scientific">Dichomitus squalens</name>
    <dbReference type="NCBI Taxonomy" id="114155"/>
    <lineage>
        <taxon>Eukaryota</taxon>
        <taxon>Fungi</taxon>
        <taxon>Dikarya</taxon>
        <taxon>Basidiomycota</taxon>
        <taxon>Agaricomycotina</taxon>
        <taxon>Agaricomycetes</taxon>
        <taxon>Polyporales</taxon>
        <taxon>Polyporaceae</taxon>
        <taxon>Dichomitus</taxon>
    </lineage>
</organism>
<evidence type="ECO:0000313" key="1">
    <source>
        <dbReference type="EMBL" id="TBU53128.1"/>
    </source>
</evidence>
<evidence type="ECO:0000313" key="2">
    <source>
        <dbReference type="Proteomes" id="UP000292082"/>
    </source>
</evidence>
<name>A0A4Q9PEI1_9APHY</name>
<accession>A0A4Q9PEI1</accession>
<protein>
    <submittedName>
        <fullName evidence="1">Uncharacterized protein</fullName>
    </submittedName>
</protein>
<proteinExistence type="predicted"/>
<reference evidence="1 2" key="1">
    <citation type="submission" date="2019-01" db="EMBL/GenBank/DDBJ databases">
        <title>Draft genome sequences of three monokaryotic isolates of the white-rot basidiomycete fungus Dichomitus squalens.</title>
        <authorList>
            <consortium name="DOE Joint Genome Institute"/>
            <person name="Lopez S.C."/>
            <person name="Andreopoulos B."/>
            <person name="Pangilinan J."/>
            <person name="Lipzen A."/>
            <person name="Riley R."/>
            <person name="Ahrendt S."/>
            <person name="Ng V."/>
            <person name="Barry K."/>
            <person name="Daum C."/>
            <person name="Grigoriev I.V."/>
            <person name="Hilden K.S."/>
            <person name="Makela M.R."/>
            <person name="de Vries R.P."/>
        </authorList>
    </citation>
    <scope>NUCLEOTIDE SEQUENCE [LARGE SCALE GENOMIC DNA]</scope>
    <source>
        <strain evidence="1 2">CBS 464.89</strain>
    </source>
</reference>